<feature type="non-terminal residue" evidence="1">
    <location>
        <position position="225"/>
    </location>
</feature>
<proteinExistence type="predicted"/>
<accession>A0A6A0A9T8</accession>
<evidence type="ECO:0000313" key="2">
    <source>
        <dbReference type="Proteomes" id="UP000485058"/>
    </source>
</evidence>
<evidence type="ECO:0000313" key="1">
    <source>
        <dbReference type="EMBL" id="GFH29509.1"/>
    </source>
</evidence>
<gene>
    <name evidence="1" type="ORF">HaLaN_28185</name>
</gene>
<protein>
    <submittedName>
        <fullName evidence="1">Uncharacterized protein</fullName>
    </submittedName>
</protein>
<dbReference type="Proteomes" id="UP000485058">
    <property type="component" value="Unassembled WGS sequence"/>
</dbReference>
<name>A0A6A0A9T8_HAELA</name>
<dbReference type="EMBL" id="BLLF01004389">
    <property type="protein sequence ID" value="GFH29509.1"/>
    <property type="molecule type" value="Genomic_DNA"/>
</dbReference>
<keyword evidence="2" id="KW-1185">Reference proteome</keyword>
<comment type="caution">
    <text evidence="1">The sequence shown here is derived from an EMBL/GenBank/DDBJ whole genome shotgun (WGS) entry which is preliminary data.</text>
</comment>
<reference evidence="1 2" key="1">
    <citation type="submission" date="2020-02" db="EMBL/GenBank/DDBJ databases">
        <title>Draft genome sequence of Haematococcus lacustris strain NIES-144.</title>
        <authorList>
            <person name="Morimoto D."/>
            <person name="Nakagawa S."/>
            <person name="Yoshida T."/>
            <person name="Sawayama S."/>
        </authorList>
    </citation>
    <scope>NUCLEOTIDE SEQUENCE [LARGE SCALE GENOMIC DNA]</scope>
    <source>
        <strain evidence="1 2">NIES-144</strain>
    </source>
</reference>
<sequence>MSGYWELGGVDEAPGITAATKNSAIRVALGLVVGPKKTQLTFIPAPTFGYAYAPLKISVPVSAALALANLAVLSLSGPNTTSLSPTADSGEQVKAAASVPGSPDKAEVAAVLRANSLAGQSLVVAAELRPAALVSVRDAAELPAFEDGTLLGLSGCPLGTDLDRFMLLAAAGTHMPDCSDNSSPLPWRAHTLVSAASHLSTGTPATSLAAAQQAHAAPQAVITLK</sequence>
<dbReference type="AlphaFoldDB" id="A0A6A0A9T8"/>
<organism evidence="1 2">
    <name type="scientific">Haematococcus lacustris</name>
    <name type="common">Green alga</name>
    <name type="synonym">Haematococcus pluvialis</name>
    <dbReference type="NCBI Taxonomy" id="44745"/>
    <lineage>
        <taxon>Eukaryota</taxon>
        <taxon>Viridiplantae</taxon>
        <taxon>Chlorophyta</taxon>
        <taxon>core chlorophytes</taxon>
        <taxon>Chlorophyceae</taxon>
        <taxon>CS clade</taxon>
        <taxon>Chlamydomonadales</taxon>
        <taxon>Haematococcaceae</taxon>
        <taxon>Haematococcus</taxon>
    </lineage>
</organism>